<evidence type="ECO:0000259" key="8">
    <source>
        <dbReference type="PROSITE" id="PS51782"/>
    </source>
</evidence>
<sequence length="209" mass="20943">MAGRYTVRAGDTLGAIAARFGTTVGRLAAFNHVANPNQIVVGQVIRIPGRGVATSSSSATPAGAASPGAGGTTTGGTTTGAAAPGAPESAQAAVAVRTALAQVGKPYQWAGAGPDSFDCSGLVMYAWEAAGVFLPHYTVSQMDDTTRIRASQLEPGDIVFYDTPSGAQPGHEAMYIGGGQVVSANNVGTDVQTQSITYDGPPVAFGRVG</sequence>
<organism evidence="10 11">
    <name type="scientific">Acidiferrimicrobium australe</name>
    <dbReference type="NCBI Taxonomy" id="2664430"/>
    <lineage>
        <taxon>Bacteria</taxon>
        <taxon>Bacillati</taxon>
        <taxon>Actinomycetota</taxon>
        <taxon>Acidimicrobiia</taxon>
        <taxon>Acidimicrobiales</taxon>
        <taxon>Acidimicrobiaceae</taxon>
        <taxon>Acidiferrimicrobium</taxon>
    </lineage>
</organism>
<dbReference type="InterPro" id="IPR000064">
    <property type="entry name" value="NLP_P60_dom"/>
</dbReference>
<dbReference type="InterPro" id="IPR051794">
    <property type="entry name" value="PG_Endopeptidase_C40"/>
</dbReference>
<dbReference type="EMBL" id="WJHE01000528">
    <property type="protein sequence ID" value="MST33228.1"/>
    <property type="molecule type" value="Genomic_DNA"/>
</dbReference>
<keyword evidence="3" id="KW-0732">Signal</keyword>
<dbReference type="InterPro" id="IPR018392">
    <property type="entry name" value="LysM"/>
</dbReference>
<dbReference type="Proteomes" id="UP000437736">
    <property type="component" value="Unassembled WGS sequence"/>
</dbReference>
<evidence type="ECO:0000256" key="4">
    <source>
        <dbReference type="ARBA" id="ARBA00022737"/>
    </source>
</evidence>
<evidence type="ECO:0000256" key="3">
    <source>
        <dbReference type="ARBA" id="ARBA00022729"/>
    </source>
</evidence>
<keyword evidence="6" id="KW-0788">Thiol protease</keyword>
<evidence type="ECO:0000256" key="5">
    <source>
        <dbReference type="ARBA" id="ARBA00022801"/>
    </source>
</evidence>
<evidence type="ECO:0000256" key="6">
    <source>
        <dbReference type="ARBA" id="ARBA00022807"/>
    </source>
</evidence>
<dbReference type="Pfam" id="PF00877">
    <property type="entry name" value="NLPC_P60"/>
    <property type="match status" value="1"/>
</dbReference>
<comment type="caution">
    <text evidence="10">The sequence shown here is derived from an EMBL/GenBank/DDBJ whole genome shotgun (WGS) entry which is preliminary data.</text>
</comment>
<evidence type="ECO:0000256" key="7">
    <source>
        <dbReference type="SAM" id="MobiDB-lite"/>
    </source>
</evidence>
<evidence type="ECO:0000259" key="9">
    <source>
        <dbReference type="PROSITE" id="PS51935"/>
    </source>
</evidence>
<dbReference type="SUPFAM" id="SSF54106">
    <property type="entry name" value="LysM domain"/>
    <property type="match status" value="1"/>
</dbReference>
<dbReference type="InterPro" id="IPR038765">
    <property type="entry name" value="Papain-like_cys_pep_sf"/>
</dbReference>
<feature type="region of interest" description="Disordered" evidence="7">
    <location>
        <begin position="55"/>
        <end position="86"/>
    </location>
</feature>
<feature type="domain" description="NlpC/P60" evidence="9">
    <location>
        <begin position="89"/>
        <end position="209"/>
    </location>
</feature>
<feature type="domain" description="LysM" evidence="8">
    <location>
        <begin position="3"/>
        <end position="47"/>
    </location>
</feature>
<dbReference type="PROSITE" id="PS51782">
    <property type="entry name" value="LYSM"/>
    <property type="match status" value="1"/>
</dbReference>
<dbReference type="SUPFAM" id="SSF54001">
    <property type="entry name" value="Cysteine proteinases"/>
    <property type="match status" value="1"/>
</dbReference>
<protein>
    <submittedName>
        <fullName evidence="10">LysM peptidoglycan-binding domain-containing protein</fullName>
    </submittedName>
</protein>
<dbReference type="PANTHER" id="PTHR47359">
    <property type="entry name" value="PEPTIDOGLYCAN DL-ENDOPEPTIDASE CWLO"/>
    <property type="match status" value="1"/>
</dbReference>
<name>A0ABW9QU53_9ACTN</name>
<keyword evidence="5" id="KW-0378">Hydrolase</keyword>
<dbReference type="PANTHER" id="PTHR47359:SF3">
    <property type="entry name" value="NLP_P60 DOMAIN-CONTAINING PROTEIN-RELATED"/>
    <property type="match status" value="1"/>
</dbReference>
<dbReference type="InterPro" id="IPR036779">
    <property type="entry name" value="LysM_dom_sf"/>
</dbReference>
<evidence type="ECO:0000313" key="11">
    <source>
        <dbReference type="Proteomes" id="UP000437736"/>
    </source>
</evidence>
<accession>A0ABW9QU53</accession>
<evidence type="ECO:0000256" key="2">
    <source>
        <dbReference type="ARBA" id="ARBA00022670"/>
    </source>
</evidence>
<dbReference type="PROSITE" id="PS51935">
    <property type="entry name" value="NLPC_P60"/>
    <property type="match status" value="1"/>
</dbReference>
<reference evidence="10 11" key="1">
    <citation type="submission" date="2019-11" db="EMBL/GenBank/DDBJ databases">
        <title>Acidiferrimicrobium australis gen. nov., sp. nov., an acidophilic and obligately heterotrophic, member of the Actinobacteria that catalyses dissimilatory oxido- reduction of iron isolated from metal-rich acidic water in Chile.</title>
        <authorList>
            <person name="Gonzalez D."/>
            <person name="Huber K."/>
            <person name="Hedrich S."/>
            <person name="Rojas-Villalobos C."/>
            <person name="Quatrini R."/>
            <person name="Dinamarca M.A."/>
            <person name="Schwarz A."/>
            <person name="Canales C."/>
            <person name="Nancucheo I."/>
        </authorList>
    </citation>
    <scope>NUCLEOTIDE SEQUENCE [LARGE SCALE GENOMIC DNA]</scope>
    <source>
        <strain evidence="10 11">USS-CCA1</strain>
    </source>
</reference>
<dbReference type="Gene3D" id="3.90.1720.10">
    <property type="entry name" value="endopeptidase domain like (from Nostoc punctiforme)"/>
    <property type="match status" value="1"/>
</dbReference>
<keyword evidence="4" id="KW-0677">Repeat</keyword>
<gene>
    <name evidence="10" type="ORF">GHK86_10910</name>
</gene>
<dbReference type="CDD" id="cd00118">
    <property type="entry name" value="LysM"/>
    <property type="match status" value="1"/>
</dbReference>
<dbReference type="SMART" id="SM00257">
    <property type="entry name" value="LysM"/>
    <property type="match status" value="1"/>
</dbReference>
<evidence type="ECO:0000313" key="10">
    <source>
        <dbReference type="EMBL" id="MST33228.1"/>
    </source>
</evidence>
<feature type="compositionally biased region" description="Low complexity" evidence="7">
    <location>
        <begin position="55"/>
        <end position="67"/>
    </location>
</feature>
<keyword evidence="2" id="KW-0645">Protease</keyword>
<keyword evidence="11" id="KW-1185">Reference proteome</keyword>
<dbReference type="Gene3D" id="3.10.350.10">
    <property type="entry name" value="LysM domain"/>
    <property type="match status" value="1"/>
</dbReference>
<evidence type="ECO:0000256" key="1">
    <source>
        <dbReference type="ARBA" id="ARBA00007074"/>
    </source>
</evidence>
<proteinExistence type="inferred from homology"/>
<comment type="similarity">
    <text evidence="1">Belongs to the peptidase C40 family.</text>
</comment>
<feature type="compositionally biased region" description="Gly residues" evidence="7">
    <location>
        <begin position="68"/>
        <end position="78"/>
    </location>
</feature>
<dbReference type="Pfam" id="PF01476">
    <property type="entry name" value="LysM"/>
    <property type="match status" value="1"/>
</dbReference>